<dbReference type="SUPFAM" id="SSF53448">
    <property type="entry name" value="Nucleotide-diphospho-sugar transferases"/>
    <property type="match status" value="2"/>
</dbReference>
<dbReference type="RefSeq" id="WP_169275912.1">
    <property type="nucleotide sequence ID" value="NZ_JAAIIH010000011.1"/>
</dbReference>
<dbReference type="EMBL" id="JAAIIH010000011">
    <property type="protein sequence ID" value="NMN00822.1"/>
    <property type="molecule type" value="Genomic_DNA"/>
</dbReference>
<dbReference type="Proteomes" id="UP000588277">
    <property type="component" value="Unassembled WGS sequence"/>
</dbReference>
<dbReference type="InterPro" id="IPR029044">
    <property type="entry name" value="Nucleotide-diphossugar_trans"/>
</dbReference>
<name>A0A7Y0F2I6_9BIFI</name>
<dbReference type="Pfam" id="PF00535">
    <property type="entry name" value="Glycos_transf_2"/>
    <property type="match status" value="2"/>
</dbReference>
<dbReference type="CDD" id="cd04186">
    <property type="entry name" value="GT_2_like_c"/>
    <property type="match status" value="1"/>
</dbReference>
<reference evidence="2 3" key="1">
    <citation type="submission" date="2020-02" db="EMBL/GenBank/DDBJ databases">
        <title>Characterization of phylogenetic diversity of novel bifidobacterial species isolated in Czech ZOOs.</title>
        <authorList>
            <person name="Lugli G.A."/>
            <person name="Vera N.B."/>
            <person name="Ventura M."/>
        </authorList>
    </citation>
    <scope>NUCLEOTIDE SEQUENCE [LARGE SCALE GENOMIC DNA]</scope>
    <source>
        <strain evidence="2 3">DSM 109958</strain>
    </source>
</reference>
<dbReference type="PANTHER" id="PTHR43179">
    <property type="entry name" value="RHAMNOSYLTRANSFERASE WBBL"/>
    <property type="match status" value="1"/>
</dbReference>
<gene>
    <name evidence="2" type="ORF">G1C96_1401</name>
</gene>
<protein>
    <submittedName>
        <fullName evidence="2">Family 2 glycosyl transferase</fullName>
    </submittedName>
</protein>
<dbReference type="AlphaFoldDB" id="A0A7Y0F2I6"/>
<dbReference type="Gene3D" id="3.90.550.10">
    <property type="entry name" value="Spore Coat Polysaccharide Biosynthesis Protein SpsA, Chain A"/>
    <property type="match status" value="2"/>
</dbReference>
<organism evidence="2 3">
    <name type="scientific">Bifidobacterium moraviense</name>
    <dbReference type="NCBI Taxonomy" id="2675323"/>
    <lineage>
        <taxon>Bacteria</taxon>
        <taxon>Bacillati</taxon>
        <taxon>Actinomycetota</taxon>
        <taxon>Actinomycetes</taxon>
        <taxon>Bifidobacteriales</taxon>
        <taxon>Bifidobacteriaceae</taxon>
        <taxon>Bifidobacterium</taxon>
    </lineage>
</organism>
<dbReference type="PANTHER" id="PTHR43179:SF7">
    <property type="entry name" value="RHAMNOSYLTRANSFERASE WBBL"/>
    <property type="match status" value="1"/>
</dbReference>
<sequence length="853" mass="92248">MSESCYAIEGMCRGDGKIYYKLRIDAARAGLNANDADALCAAAVTSAGVTIPCAVYRIGFPGEDAAAARAAGDDAAGAATDGTASALTCVVAVPMLDGTNLAVTLTAPAGASDANARPVTVAAFPVKPLHSKITSRLTYRRHPEIAAQIRGIDQRRLSGAPYIYVTGIFPSDDPGSVVIRLHATFPYREDATYAVQVVDASGHEVDAHPLVLEHGTSRHRADARVRLRELSYSLRVPAGMKALCVSVREEGAEHDAAPAANFTCLTPPMFDGFLGGAHGLLQHAAQDPAYPQWLEKHRATANDVRRQRDLVASWEHPPLIGLVCVVRNDAERDLTRGLLRSLVAQSYGRYELALVTPADDDPALRALVGETFGADDDRVRVLNADGDGIADWTNAGVCAVQGDYIGFLTPDMVLEPDMLYRYAAAVLPGDDGDAEPADLLYCDEDRLVDGRYADPLLKPGLNPDLLYAGNYVGSVLMVSRGALERMALPDAAVADAYTYDLALQGAEGGAVRHVPYVLVHRRSGRGGGQGALEAGRVALERHWARMKVDATVSVDESAAGDASVTARYRTAYAHAEGKAPKVSVVIPTKDNVPLLRTCLDAVFANTDYPDFDVTVVENNSTEPETFRYYEELEADDRPVRVVRWPGKGFNYSAICNYGAAQCDGELLLFLNNDTEVIERGWMASMAGLFARPEVGVVGAKLLYRDGLVQHGGVWVVSDGCEYINQNFNRDAAGYMGTLRFAYDAAAVTGACQMIRRSVFERIGGFDEELAVAFNDVDLCLRAEDEGVLAVFDPDALLYHNEYGTRGRDGMNPKGRARIMGEESRFRARWVNFPEGEFIGANLVQRDGHFKLQW</sequence>
<evidence type="ECO:0000259" key="1">
    <source>
        <dbReference type="Pfam" id="PF00535"/>
    </source>
</evidence>
<accession>A0A7Y0F2I6</accession>
<proteinExistence type="predicted"/>
<feature type="domain" description="Glycosyltransferase 2-like" evidence="1">
    <location>
        <begin position="332"/>
        <end position="425"/>
    </location>
</feature>
<keyword evidence="2" id="KW-0808">Transferase</keyword>
<dbReference type="InterPro" id="IPR001173">
    <property type="entry name" value="Glyco_trans_2-like"/>
</dbReference>
<keyword evidence="3" id="KW-1185">Reference proteome</keyword>
<evidence type="ECO:0000313" key="2">
    <source>
        <dbReference type="EMBL" id="NMN00822.1"/>
    </source>
</evidence>
<dbReference type="GO" id="GO:0016757">
    <property type="term" value="F:glycosyltransferase activity"/>
    <property type="evidence" value="ECO:0007669"/>
    <property type="project" value="UniProtKB-KW"/>
</dbReference>
<feature type="domain" description="Glycosyltransferase 2-like" evidence="1">
    <location>
        <begin position="583"/>
        <end position="762"/>
    </location>
</feature>
<evidence type="ECO:0000313" key="3">
    <source>
        <dbReference type="Proteomes" id="UP000588277"/>
    </source>
</evidence>
<comment type="caution">
    <text evidence="2">The sequence shown here is derived from an EMBL/GenBank/DDBJ whole genome shotgun (WGS) entry which is preliminary data.</text>
</comment>